<reference evidence="1" key="1">
    <citation type="submission" date="2019-02" db="EMBL/GenBank/DDBJ databases">
        <authorList>
            <person name="Gruber-Vodicka R. H."/>
            <person name="Seah K. B. B."/>
        </authorList>
    </citation>
    <scope>NUCLEOTIDE SEQUENCE</scope>
    <source>
        <strain evidence="1">BECK_BZ123</strain>
    </source>
</reference>
<gene>
    <name evidence="1" type="ORF">BECKTC1821D_GA0114238_100720</name>
</gene>
<dbReference type="EMBL" id="CAADFS010000007">
    <property type="protein sequence ID" value="VFK39858.1"/>
    <property type="molecule type" value="Genomic_DNA"/>
</dbReference>
<proteinExistence type="predicted"/>
<protein>
    <submittedName>
        <fullName evidence="1">Uncharacterized protein</fullName>
    </submittedName>
</protein>
<sequence length="290" mass="31462">MSKHSAVFSIPIIAMVALHGCAAVAPSVELMRIDEPRDLKGDEIDTFYLRESAIRIHASEKEDAPRIITQSLIRAHDDFKIGIRRADPFGVRTNLNLVKYENTALLKEIGVEVSDRRVELAGKVGTMVMSVARSVPRSVLENVRGRRELQPRALPKTIDVSGILRGIGREAKAGIDVGDGVTLDIGRAPPDAKSLAEFSFPITTSGLVYSACRPATVRFSHRGKRYEETVTVNDPGYLQRVSFPEKGKIVFHSECGVSVSSENVASGGNAGILLKMTSIIEGLADKAKGK</sequence>
<dbReference type="AlphaFoldDB" id="A0A450YE81"/>
<evidence type="ECO:0000313" key="1">
    <source>
        <dbReference type="EMBL" id="VFK39858.1"/>
    </source>
</evidence>
<organism evidence="1">
    <name type="scientific">Candidatus Kentrum sp. TC</name>
    <dbReference type="NCBI Taxonomy" id="2126339"/>
    <lineage>
        <taxon>Bacteria</taxon>
        <taxon>Pseudomonadati</taxon>
        <taxon>Pseudomonadota</taxon>
        <taxon>Gammaproteobacteria</taxon>
        <taxon>Candidatus Kentrum</taxon>
    </lineage>
</organism>
<name>A0A450YE81_9GAMM</name>
<accession>A0A450YE81</accession>